<dbReference type="AlphaFoldDB" id="A0A8H6U4W9"/>
<proteinExistence type="predicted"/>
<comment type="caution">
    <text evidence="1">The sequence shown here is derived from an EMBL/GenBank/DDBJ whole genome shotgun (WGS) entry which is preliminary data.</text>
</comment>
<accession>A0A8H6U4W9</accession>
<gene>
    <name evidence="1" type="ORF">CPLU01_00925</name>
</gene>
<protein>
    <submittedName>
        <fullName evidence="1">Uncharacterized protein</fullName>
    </submittedName>
</protein>
<reference evidence="1" key="1">
    <citation type="journal article" date="2020" name="Phytopathology">
        <title>Genome Sequence Resources of Colletotrichum truncatum, C. plurivorum, C. musicola, and C. sojae: Four Species Pathogenic to Soybean (Glycine max).</title>
        <authorList>
            <person name="Rogerio F."/>
            <person name="Boufleur T.R."/>
            <person name="Ciampi-Guillardi M."/>
            <person name="Sukno S.A."/>
            <person name="Thon M.R."/>
            <person name="Massola Junior N.S."/>
            <person name="Baroncelli R."/>
        </authorList>
    </citation>
    <scope>NUCLEOTIDE SEQUENCE</scope>
    <source>
        <strain evidence="1">LFN00145</strain>
    </source>
</reference>
<organism evidence="1 2">
    <name type="scientific">Colletotrichum plurivorum</name>
    <dbReference type="NCBI Taxonomy" id="2175906"/>
    <lineage>
        <taxon>Eukaryota</taxon>
        <taxon>Fungi</taxon>
        <taxon>Dikarya</taxon>
        <taxon>Ascomycota</taxon>
        <taxon>Pezizomycotina</taxon>
        <taxon>Sordariomycetes</taxon>
        <taxon>Hypocreomycetidae</taxon>
        <taxon>Glomerellales</taxon>
        <taxon>Glomerellaceae</taxon>
        <taxon>Colletotrichum</taxon>
        <taxon>Colletotrichum orchidearum species complex</taxon>
    </lineage>
</organism>
<dbReference type="Proteomes" id="UP000654918">
    <property type="component" value="Unassembled WGS sequence"/>
</dbReference>
<evidence type="ECO:0000313" key="2">
    <source>
        <dbReference type="Proteomes" id="UP000654918"/>
    </source>
</evidence>
<evidence type="ECO:0000313" key="1">
    <source>
        <dbReference type="EMBL" id="KAF6840929.1"/>
    </source>
</evidence>
<sequence>MASTGGPNEVNDSDGGCLISAASSTPCHDAMIPANFQQHRAGHSGWVGGWEVAKSHDYYVRNDRLAIDQGPPLAVEMRLFDLSSSSRGDVVQTSPSLSLTERQPSSSRLTLVLCRVFTSTSFRKSPD</sequence>
<dbReference type="EMBL" id="WIGO01000005">
    <property type="protein sequence ID" value="KAF6840929.1"/>
    <property type="molecule type" value="Genomic_DNA"/>
</dbReference>
<keyword evidence="2" id="KW-1185">Reference proteome</keyword>
<name>A0A8H6U4W9_9PEZI</name>